<dbReference type="PROSITE" id="PS50178">
    <property type="entry name" value="ZF_FYVE"/>
    <property type="match status" value="1"/>
</dbReference>
<evidence type="ECO:0000256" key="2">
    <source>
        <dbReference type="ARBA" id="ARBA00022771"/>
    </source>
</evidence>
<evidence type="ECO:0000313" key="7">
    <source>
        <dbReference type="EMBL" id="KAG0477810.1"/>
    </source>
</evidence>
<dbReference type="EMBL" id="JADCNM010000006">
    <property type="protein sequence ID" value="KAG0477810.1"/>
    <property type="molecule type" value="Genomic_DNA"/>
</dbReference>
<dbReference type="SUPFAM" id="SSF57903">
    <property type="entry name" value="FYVE/PHD zinc finger"/>
    <property type="match status" value="1"/>
</dbReference>
<name>A0A835QX61_VANPL</name>
<feature type="domain" description="FYVE-type" evidence="6">
    <location>
        <begin position="476"/>
        <end position="536"/>
    </location>
</feature>
<comment type="caution">
    <text evidence="7">The sequence shown here is derived from an EMBL/GenBank/DDBJ whole genome shotgun (WGS) entry which is preliminary data.</text>
</comment>
<feature type="compositionally biased region" description="Low complexity" evidence="5">
    <location>
        <begin position="571"/>
        <end position="583"/>
    </location>
</feature>
<keyword evidence="1" id="KW-0479">Metal-binding</keyword>
<gene>
    <name evidence="7" type="ORF">HPP92_012529</name>
</gene>
<feature type="region of interest" description="Disordered" evidence="5">
    <location>
        <begin position="562"/>
        <end position="584"/>
    </location>
</feature>
<feature type="compositionally biased region" description="Polar residues" evidence="5">
    <location>
        <begin position="202"/>
        <end position="212"/>
    </location>
</feature>
<dbReference type="SMART" id="SM00064">
    <property type="entry name" value="FYVE"/>
    <property type="match status" value="1"/>
</dbReference>
<feature type="compositionally biased region" description="Low complexity" evidence="5">
    <location>
        <begin position="136"/>
        <end position="149"/>
    </location>
</feature>
<feature type="region of interest" description="Disordered" evidence="5">
    <location>
        <begin position="66"/>
        <end position="87"/>
    </location>
</feature>
<accession>A0A835QX61</accession>
<reference evidence="7 8" key="1">
    <citation type="journal article" date="2020" name="Nat. Food">
        <title>A phased Vanilla planifolia genome enables genetic improvement of flavour and production.</title>
        <authorList>
            <person name="Hasing T."/>
            <person name="Tang H."/>
            <person name="Brym M."/>
            <person name="Khazi F."/>
            <person name="Huang T."/>
            <person name="Chambers A.H."/>
        </authorList>
    </citation>
    <scope>NUCLEOTIDE SEQUENCE [LARGE SCALE GENOMIC DNA]</scope>
    <source>
        <tissue evidence="7">Leaf</tissue>
    </source>
</reference>
<dbReference type="InterPro" id="IPR011011">
    <property type="entry name" value="Znf_FYVE_PHD"/>
</dbReference>
<dbReference type="InterPro" id="IPR013083">
    <property type="entry name" value="Znf_RING/FYVE/PHD"/>
</dbReference>
<dbReference type="InterPro" id="IPR017455">
    <property type="entry name" value="Znf_FYVE-rel"/>
</dbReference>
<dbReference type="GO" id="GO:0031902">
    <property type="term" value="C:late endosome membrane"/>
    <property type="evidence" value="ECO:0007669"/>
    <property type="project" value="TreeGrafter"/>
</dbReference>
<feature type="region of interest" description="Disordered" evidence="5">
    <location>
        <begin position="445"/>
        <end position="473"/>
    </location>
</feature>
<keyword evidence="2 4" id="KW-0863">Zinc-finger</keyword>
<dbReference type="InterPro" id="IPR000306">
    <property type="entry name" value="Znf_FYVE"/>
</dbReference>
<feature type="compositionally biased region" description="Basic and acidic residues" evidence="5">
    <location>
        <begin position="461"/>
        <end position="473"/>
    </location>
</feature>
<dbReference type="GO" id="GO:0043130">
    <property type="term" value="F:ubiquitin binding"/>
    <property type="evidence" value="ECO:0007669"/>
    <property type="project" value="InterPro"/>
</dbReference>
<evidence type="ECO:0000313" key="8">
    <source>
        <dbReference type="Proteomes" id="UP000639772"/>
    </source>
</evidence>
<dbReference type="OrthoDB" id="660555at2759"/>
<dbReference type="GO" id="GO:0070676">
    <property type="term" value="P:intralumenal vesicle formation"/>
    <property type="evidence" value="ECO:0007669"/>
    <property type="project" value="TreeGrafter"/>
</dbReference>
<dbReference type="GO" id="GO:0000813">
    <property type="term" value="C:ESCRT I complex"/>
    <property type="evidence" value="ECO:0007669"/>
    <property type="project" value="TreeGrafter"/>
</dbReference>
<evidence type="ECO:0000256" key="4">
    <source>
        <dbReference type="PROSITE-ProRule" id="PRU00091"/>
    </source>
</evidence>
<feature type="region of interest" description="Disordered" evidence="5">
    <location>
        <begin position="124"/>
        <end position="212"/>
    </location>
</feature>
<dbReference type="PANTHER" id="PTHR46977:SF1">
    <property type="entry name" value="PROTEIN FREE1"/>
    <property type="match status" value="1"/>
</dbReference>
<dbReference type="GO" id="GO:0036258">
    <property type="term" value="P:multivesicular body assembly"/>
    <property type="evidence" value="ECO:0007669"/>
    <property type="project" value="InterPro"/>
</dbReference>
<organism evidence="7 8">
    <name type="scientific">Vanilla planifolia</name>
    <name type="common">Vanilla</name>
    <dbReference type="NCBI Taxonomy" id="51239"/>
    <lineage>
        <taxon>Eukaryota</taxon>
        <taxon>Viridiplantae</taxon>
        <taxon>Streptophyta</taxon>
        <taxon>Embryophyta</taxon>
        <taxon>Tracheophyta</taxon>
        <taxon>Spermatophyta</taxon>
        <taxon>Magnoliopsida</taxon>
        <taxon>Liliopsida</taxon>
        <taxon>Asparagales</taxon>
        <taxon>Orchidaceae</taxon>
        <taxon>Vanilloideae</taxon>
        <taxon>Vanilleae</taxon>
        <taxon>Vanilla</taxon>
    </lineage>
</organism>
<dbReference type="Proteomes" id="UP000639772">
    <property type="component" value="Chromosome 6"/>
</dbReference>
<dbReference type="AlphaFoldDB" id="A0A835QX61"/>
<dbReference type="InterPro" id="IPR045893">
    <property type="entry name" value="FREE1"/>
</dbReference>
<dbReference type="Gene3D" id="3.30.40.10">
    <property type="entry name" value="Zinc/RING finger domain, C3HC4 (zinc finger)"/>
    <property type="match status" value="1"/>
</dbReference>
<dbReference type="FunFam" id="3.30.40.10:FF:000312">
    <property type="entry name" value="Zinc finger, FYVE-type, endofin"/>
    <property type="match status" value="1"/>
</dbReference>
<proteinExistence type="predicted"/>
<evidence type="ECO:0000259" key="6">
    <source>
        <dbReference type="PROSITE" id="PS50178"/>
    </source>
</evidence>
<evidence type="ECO:0000256" key="5">
    <source>
        <dbReference type="SAM" id="MobiDB-lite"/>
    </source>
</evidence>
<protein>
    <recommendedName>
        <fullName evidence="6">FYVE-type domain-containing protein</fullName>
    </recommendedName>
</protein>
<dbReference type="GO" id="GO:0008270">
    <property type="term" value="F:zinc ion binding"/>
    <property type="evidence" value="ECO:0007669"/>
    <property type="project" value="UniProtKB-KW"/>
</dbReference>
<evidence type="ECO:0000256" key="1">
    <source>
        <dbReference type="ARBA" id="ARBA00022723"/>
    </source>
</evidence>
<keyword evidence="3" id="KW-0862">Zinc</keyword>
<evidence type="ECO:0000256" key="3">
    <source>
        <dbReference type="ARBA" id="ARBA00022833"/>
    </source>
</evidence>
<dbReference type="Pfam" id="PF01363">
    <property type="entry name" value="FYVE"/>
    <property type="match status" value="1"/>
</dbReference>
<sequence>MKNEICLRGRRPRFDFTFRDSANFLPHLTPIFSCGKERKAIGDRRSKMQQGNDFGSQSFIQGNLFPPTHPIPNPISNPNEYVPSNPIQPSYASAPPYSQYPTSEYPIYSSSSSFAGVHSTFSPNLDPMQSMPPSAPSYAQTQSQSQAPPSQFPSYPPYSSSPLQAEQSSVPLSAPYQLPQPSSAPYYHYDSHRSNPDLGHTPNLNPPFSSAYVSSETPYDGAGYYNEHSGKYGLSNAGSYAQTQPSYDHDYYEKSLERGFQSMNIGAQDDGLGDGVYAYDGGRAEPYGARGTIPRSSSSSPWGGFDDYGRSVGISSGRNDQAGGAGKIARAVPKAETQQDVKNGVQKFRVKLLPEGASVNTMDVLCQIGLDGIRMVDPSSNMTLRVYPLESVTRWEVLDSSIFCFWSKTSIDVEPKRIRLKSNSYTTNTILDTVTAATVQFKEMGGSDVSQGSRGSAEGSKLSEKSNEKKKDLVPDEAVSQCTSCGVAFGPFVRRHHCRNCGDIFCDKCSQGRTALSADESAQLVRVCDGCMAEVTQRLSNAKEANRSVAVKSHEDLARKLQEEMERTRKSSSGSKSSDSSSGRKTREVACPICTVHLQVQIPNSGSETIECGVCQHPFLVSAH</sequence>
<dbReference type="PANTHER" id="PTHR46977">
    <property type="entry name" value="PROTEIN FREE1"/>
    <property type="match status" value="1"/>
</dbReference>